<dbReference type="AlphaFoldDB" id="A0A2R6NVN3"/>
<organism evidence="7 8">
    <name type="scientific">Hermanssonia centrifuga</name>
    <dbReference type="NCBI Taxonomy" id="98765"/>
    <lineage>
        <taxon>Eukaryota</taxon>
        <taxon>Fungi</taxon>
        <taxon>Dikarya</taxon>
        <taxon>Basidiomycota</taxon>
        <taxon>Agaricomycotina</taxon>
        <taxon>Agaricomycetes</taxon>
        <taxon>Polyporales</taxon>
        <taxon>Meruliaceae</taxon>
        <taxon>Hermanssonia</taxon>
    </lineage>
</organism>
<comment type="similarity">
    <text evidence="1">Belongs to the short-chain dehydrogenases/reductases (SDR) family.</text>
</comment>
<dbReference type="Pfam" id="PF00106">
    <property type="entry name" value="adh_short"/>
    <property type="match status" value="1"/>
</dbReference>
<evidence type="ECO:0000313" key="8">
    <source>
        <dbReference type="Proteomes" id="UP000186601"/>
    </source>
</evidence>
<dbReference type="InterPro" id="IPR008271">
    <property type="entry name" value="Ser/Thr_kinase_AS"/>
</dbReference>
<dbReference type="SMART" id="SM00220">
    <property type="entry name" value="S_TKc"/>
    <property type="match status" value="1"/>
</dbReference>
<evidence type="ECO:0000313" key="7">
    <source>
        <dbReference type="EMBL" id="PSR77648.1"/>
    </source>
</evidence>
<dbReference type="PROSITE" id="PS00108">
    <property type="entry name" value="PROTEIN_KINASE_ST"/>
    <property type="match status" value="1"/>
</dbReference>
<proteinExistence type="inferred from homology"/>
<protein>
    <recommendedName>
        <fullName evidence="6">Protein kinase domain-containing protein</fullName>
    </recommendedName>
</protein>
<dbReference type="PANTHER" id="PTHR43008">
    <property type="entry name" value="BENZIL REDUCTASE"/>
    <property type="match status" value="1"/>
</dbReference>
<gene>
    <name evidence="7" type="ORF">PHLCEN_2v7838</name>
</gene>
<dbReference type="OrthoDB" id="5325318at2759"/>
<dbReference type="PROSITE" id="PS00061">
    <property type="entry name" value="ADH_SHORT"/>
    <property type="match status" value="1"/>
</dbReference>
<evidence type="ECO:0000256" key="3">
    <source>
        <dbReference type="ARBA" id="ARBA00023002"/>
    </source>
</evidence>
<dbReference type="EMBL" id="MLYV02000787">
    <property type="protein sequence ID" value="PSR77648.1"/>
    <property type="molecule type" value="Genomic_DNA"/>
</dbReference>
<dbReference type="InterPro" id="IPR020904">
    <property type="entry name" value="Sc_DH/Rdtase_CS"/>
</dbReference>
<keyword evidence="3" id="KW-0560">Oxidoreductase</keyword>
<comment type="caution">
    <text evidence="7">The sequence shown here is derived from an EMBL/GenBank/DDBJ whole genome shotgun (WGS) entry which is preliminary data.</text>
</comment>
<dbReference type="GO" id="GO:0050664">
    <property type="term" value="F:oxidoreductase activity, acting on NAD(P)H, oxygen as acceptor"/>
    <property type="evidence" value="ECO:0007669"/>
    <property type="project" value="TreeGrafter"/>
</dbReference>
<dbReference type="Pfam" id="PF00069">
    <property type="entry name" value="Pkinase"/>
    <property type="match status" value="1"/>
</dbReference>
<dbReference type="InterPro" id="IPR002347">
    <property type="entry name" value="SDR_fam"/>
</dbReference>
<evidence type="ECO:0000256" key="2">
    <source>
        <dbReference type="ARBA" id="ARBA00022857"/>
    </source>
</evidence>
<evidence type="ECO:0000256" key="1">
    <source>
        <dbReference type="ARBA" id="ARBA00006484"/>
    </source>
</evidence>
<sequence>MSTRLFARALPSTSRALCLPHASTSSAVSRASTSRIRLPLQPHSVLGVSVRYNSSVIDKARKEKILPEFSMAGKVCLVTGGARGLGNEFCRAFVQSGCTTLAIVDLKEDEASEAAQELIKQSCLDSEMNAEDYNIIGIGCDVSSELSVQQAFRRVVDTYGRVDSVVASAGIVENYSAFDYPFDRIKRLYDINVHGAFFTAREAARHMIPMGGGSIVLVASMSANIVNIPQPQTPYNAAKAAVKHMAASLAVEWAKKGVRVNCLSPGYMLTKLTKTILAHDTELKKTWESLTPMGRMGNPEDLAPENIKIKNGIIVHDKPQSPREPLTDDPRIRRLEPHELEVVRTLGYGGFGSVAAVRTRRRDDSVRQDALDIVGAQMAIKILHKRHYREDEPENEHDIKPHQDWKNIERQNLAALPFHPFISGLLDAFSDTRNLYLLTELAPCGTLSTLFASLHPTGTTTTRGLPTPHIRFYLANLVLALEFVHSLGIVHCDIKPGNILLGADGYLMLADFGLACRVDADEERVWRGIGTTHFAPPEFLAPPQGREGEEDGEEDGKEPEEKARRHLDWWGLACCVFEMATGKMPFRSKKRRPGVQDSHDVTERIRNVKYKWPSAAAVDADLRNLIDGMFKKDPADRVGMTMGGVDEDGESENWRNEQLRGHAFMKGFQWGLMRDKRLVAPAVAVFYPDASQGWHHNGLVPHRKIPSLSRLTPPIHFQWDYRFQPHPAQRQARAEQSVQQRRAEREWMLLGQRRTRKARKVNTALNMGKIWGATTARVGEEQRRVDEGREEGIGEGTWGWEREWDFMKRRMGSVGFVEWSEYGKGVVERLESVWEEVGGVWEREREEECVDKGRRRARRGPERSGSPGRRERVKVLEEEMDRLVVEMEEVEEKLRAVQGEVFKKKTSIPLPPPHRAAAAAASNAAAEAASEGPIARLLLREHGRLMAKLRDVDEEREAEKYMSLCHMVGVWEAEMKDQGVPIPPFLGWL</sequence>
<evidence type="ECO:0000256" key="4">
    <source>
        <dbReference type="SAM" id="Coils"/>
    </source>
</evidence>
<feature type="compositionally biased region" description="Acidic residues" evidence="5">
    <location>
        <begin position="548"/>
        <end position="558"/>
    </location>
</feature>
<keyword evidence="2" id="KW-0521">NADP</keyword>
<dbReference type="PRINTS" id="PR00080">
    <property type="entry name" value="SDRFAMILY"/>
</dbReference>
<dbReference type="SUPFAM" id="SSF51735">
    <property type="entry name" value="NAD(P)-binding Rossmann-fold domains"/>
    <property type="match status" value="1"/>
</dbReference>
<dbReference type="GO" id="GO:0004672">
    <property type="term" value="F:protein kinase activity"/>
    <property type="evidence" value="ECO:0007669"/>
    <property type="project" value="InterPro"/>
</dbReference>
<dbReference type="Gene3D" id="3.30.200.20">
    <property type="entry name" value="Phosphorylase Kinase, domain 1"/>
    <property type="match status" value="1"/>
</dbReference>
<dbReference type="Gene3D" id="1.10.510.10">
    <property type="entry name" value="Transferase(Phosphotransferase) domain 1"/>
    <property type="match status" value="1"/>
</dbReference>
<dbReference type="PROSITE" id="PS50011">
    <property type="entry name" value="PROTEIN_KINASE_DOM"/>
    <property type="match status" value="1"/>
</dbReference>
<dbReference type="PANTHER" id="PTHR43008:SF14">
    <property type="entry name" value="DEHYDROGENASE ARBD, PUTATIVE-RELATED"/>
    <property type="match status" value="1"/>
</dbReference>
<dbReference type="InterPro" id="IPR036291">
    <property type="entry name" value="NAD(P)-bd_dom_sf"/>
</dbReference>
<feature type="region of interest" description="Disordered" evidence="5">
    <location>
        <begin position="536"/>
        <end position="563"/>
    </location>
</feature>
<dbReference type="InterPro" id="IPR011009">
    <property type="entry name" value="Kinase-like_dom_sf"/>
</dbReference>
<feature type="coiled-coil region" evidence="4">
    <location>
        <begin position="873"/>
        <end position="900"/>
    </location>
</feature>
<dbReference type="STRING" id="98765.A0A2R6NVN3"/>
<dbReference type="FunFam" id="3.40.50.720:FF:000084">
    <property type="entry name" value="Short-chain dehydrogenase reductase"/>
    <property type="match status" value="1"/>
</dbReference>
<dbReference type="PRINTS" id="PR00081">
    <property type="entry name" value="GDHRDH"/>
</dbReference>
<dbReference type="InterPro" id="IPR000719">
    <property type="entry name" value="Prot_kinase_dom"/>
</dbReference>
<evidence type="ECO:0000259" key="6">
    <source>
        <dbReference type="PROSITE" id="PS50011"/>
    </source>
</evidence>
<dbReference type="SUPFAM" id="SSF56112">
    <property type="entry name" value="Protein kinase-like (PK-like)"/>
    <property type="match status" value="1"/>
</dbReference>
<name>A0A2R6NVN3_9APHY</name>
<reference evidence="7 8" key="1">
    <citation type="submission" date="2018-02" db="EMBL/GenBank/DDBJ databases">
        <title>Genome sequence of the basidiomycete white-rot fungus Phlebia centrifuga.</title>
        <authorList>
            <person name="Granchi Z."/>
            <person name="Peng M."/>
            <person name="de Vries R.P."/>
            <person name="Hilden K."/>
            <person name="Makela M.R."/>
            <person name="Grigoriev I."/>
            <person name="Riley R."/>
        </authorList>
    </citation>
    <scope>NUCLEOTIDE SEQUENCE [LARGE SCALE GENOMIC DNA]</scope>
    <source>
        <strain evidence="7 8">FBCC195</strain>
    </source>
</reference>
<feature type="domain" description="Protein kinase" evidence="6">
    <location>
        <begin position="340"/>
        <end position="665"/>
    </location>
</feature>
<keyword evidence="8" id="KW-1185">Reference proteome</keyword>
<keyword evidence="4" id="KW-0175">Coiled coil</keyword>
<dbReference type="Proteomes" id="UP000186601">
    <property type="component" value="Unassembled WGS sequence"/>
</dbReference>
<dbReference type="GO" id="GO:0016616">
    <property type="term" value="F:oxidoreductase activity, acting on the CH-OH group of donors, NAD or NADP as acceptor"/>
    <property type="evidence" value="ECO:0007669"/>
    <property type="project" value="UniProtKB-ARBA"/>
</dbReference>
<evidence type="ECO:0000256" key="5">
    <source>
        <dbReference type="SAM" id="MobiDB-lite"/>
    </source>
</evidence>
<accession>A0A2R6NVN3</accession>
<feature type="region of interest" description="Disordered" evidence="5">
    <location>
        <begin position="850"/>
        <end position="870"/>
    </location>
</feature>
<dbReference type="GO" id="GO:0005524">
    <property type="term" value="F:ATP binding"/>
    <property type="evidence" value="ECO:0007669"/>
    <property type="project" value="InterPro"/>
</dbReference>
<dbReference type="Gene3D" id="3.40.50.720">
    <property type="entry name" value="NAD(P)-binding Rossmann-like Domain"/>
    <property type="match status" value="1"/>
</dbReference>